<evidence type="ECO:0000313" key="2">
    <source>
        <dbReference type="EMBL" id="EPE01134.1"/>
    </source>
</evidence>
<proteinExistence type="inferred from homology"/>
<dbReference type="PANTHER" id="PTHR37483:SF1">
    <property type="entry name" value="UPF0125 PROTEIN RATB"/>
    <property type="match status" value="1"/>
</dbReference>
<dbReference type="InterPro" id="IPR005346">
    <property type="entry name" value="RnfH"/>
</dbReference>
<dbReference type="Pfam" id="PF03658">
    <property type="entry name" value="Ub-RnfH"/>
    <property type="match status" value="1"/>
</dbReference>
<dbReference type="InterPro" id="IPR037021">
    <property type="entry name" value="RnfH_sf"/>
</dbReference>
<sequence>MRITLCEIWAEGGATHAKERELDLEDGVIAEEALAQAGRKLASGEGLSVFGRRADVMTVLHDGDRLEISAPLLVDPKEARRRRAERQGDVRVVTAGRHGGKHRLDKEE</sequence>
<comment type="similarity">
    <text evidence="1">Belongs to the UPF0125 (RnfH) family.</text>
</comment>
<dbReference type="PATRIC" id="fig|1203554.3.peg.430"/>
<dbReference type="EMBL" id="ATCF01000005">
    <property type="protein sequence ID" value="EPE01134.1"/>
    <property type="molecule type" value="Genomic_DNA"/>
</dbReference>
<dbReference type="Gene3D" id="3.10.20.280">
    <property type="entry name" value="RnfH-like"/>
    <property type="match status" value="1"/>
</dbReference>
<dbReference type="STRING" id="1203554.HMPREF1476_00444"/>
<dbReference type="RefSeq" id="WP_005431073.1">
    <property type="nucleotide sequence ID" value="NZ_KE150480.1"/>
</dbReference>
<dbReference type="AlphaFoldDB" id="S3BIJ8"/>
<dbReference type="Proteomes" id="UP000014400">
    <property type="component" value="Unassembled WGS sequence"/>
</dbReference>
<comment type="caution">
    <text evidence="2">The sequence shown here is derived from an EMBL/GenBank/DDBJ whole genome shotgun (WGS) entry which is preliminary data.</text>
</comment>
<name>S3BIJ8_9BURK</name>
<keyword evidence="3" id="KW-1185">Reference proteome</keyword>
<dbReference type="eggNOG" id="ENOG5030TA4">
    <property type="taxonomic scope" value="Bacteria"/>
</dbReference>
<reference evidence="2 3" key="1">
    <citation type="submission" date="2013-04" db="EMBL/GenBank/DDBJ databases">
        <title>The Genome Sequence of Sutterella wadsworthensis HGA0223.</title>
        <authorList>
            <consortium name="The Broad Institute Genomics Platform"/>
            <person name="Earl A."/>
            <person name="Ward D."/>
            <person name="Feldgarden M."/>
            <person name="Gevers D."/>
            <person name="Schmidt T.M."/>
            <person name="Dover J."/>
            <person name="Dai D."/>
            <person name="Walker B."/>
            <person name="Young S."/>
            <person name="Zeng Q."/>
            <person name="Gargeya S."/>
            <person name="Fitzgerald M."/>
            <person name="Haas B."/>
            <person name="Abouelleil A."/>
            <person name="Allen A.W."/>
            <person name="Alvarado L."/>
            <person name="Arachchi H.M."/>
            <person name="Berlin A.M."/>
            <person name="Chapman S.B."/>
            <person name="Gainer-Dewar J."/>
            <person name="Goldberg J."/>
            <person name="Griggs A."/>
            <person name="Gujja S."/>
            <person name="Hansen M."/>
            <person name="Howarth C."/>
            <person name="Imamovic A."/>
            <person name="Ireland A."/>
            <person name="Larimer J."/>
            <person name="McCowan C."/>
            <person name="Murphy C."/>
            <person name="Pearson M."/>
            <person name="Poon T.W."/>
            <person name="Priest M."/>
            <person name="Roberts A."/>
            <person name="Saif S."/>
            <person name="Shea T."/>
            <person name="Sisk P."/>
            <person name="Sykes S."/>
            <person name="Wortman J."/>
            <person name="Nusbaum C."/>
            <person name="Birren B."/>
        </authorList>
    </citation>
    <scope>NUCLEOTIDE SEQUENCE [LARGE SCALE GENOMIC DNA]</scope>
    <source>
        <strain evidence="2 3">HGA0223</strain>
    </source>
</reference>
<gene>
    <name evidence="2" type="ORF">HMPREF1476_00444</name>
</gene>
<protein>
    <submittedName>
        <fullName evidence="2">Uncharacterized protein</fullName>
    </submittedName>
</protein>
<dbReference type="InterPro" id="IPR016155">
    <property type="entry name" value="Mopterin_synth/thiamin_S_b"/>
</dbReference>
<dbReference type="HOGENOM" id="CLU_150721_0_1_4"/>
<accession>S3BIJ8</accession>
<dbReference type="PANTHER" id="PTHR37483">
    <property type="entry name" value="UPF0125 PROTEIN RATB"/>
    <property type="match status" value="1"/>
</dbReference>
<evidence type="ECO:0000256" key="1">
    <source>
        <dbReference type="ARBA" id="ARBA00010645"/>
    </source>
</evidence>
<dbReference type="SUPFAM" id="SSF54285">
    <property type="entry name" value="MoaD/ThiS"/>
    <property type="match status" value="1"/>
</dbReference>
<evidence type="ECO:0000313" key="3">
    <source>
        <dbReference type="Proteomes" id="UP000014400"/>
    </source>
</evidence>
<dbReference type="GeneID" id="64061714"/>
<organism evidence="2 3">
    <name type="scientific">Sutterella wadsworthensis HGA0223</name>
    <dbReference type="NCBI Taxonomy" id="1203554"/>
    <lineage>
        <taxon>Bacteria</taxon>
        <taxon>Pseudomonadati</taxon>
        <taxon>Pseudomonadota</taxon>
        <taxon>Betaproteobacteria</taxon>
        <taxon>Burkholderiales</taxon>
        <taxon>Sutterellaceae</taxon>
        <taxon>Sutterella</taxon>
    </lineage>
</organism>